<evidence type="ECO:0000256" key="1">
    <source>
        <dbReference type="SAM" id="MobiDB-lite"/>
    </source>
</evidence>
<evidence type="ECO:0000313" key="2">
    <source>
        <dbReference type="EMBL" id="JAS52945.1"/>
    </source>
</evidence>
<feature type="compositionally biased region" description="Basic and acidic residues" evidence="1">
    <location>
        <begin position="9"/>
        <end position="77"/>
    </location>
</feature>
<accession>A0A1B6FRW1</accession>
<organism evidence="2">
    <name type="scientific">Cuerna arida</name>
    <dbReference type="NCBI Taxonomy" id="1464854"/>
    <lineage>
        <taxon>Eukaryota</taxon>
        <taxon>Metazoa</taxon>
        <taxon>Ecdysozoa</taxon>
        <taxon>Arthropoda</taxon>
        <taxon>Hexapoda</taxon>
        <taxon>Insecta</taxon>
        <taxon>Pterygota</taxon>
        <taxon>Neoptera</taxon>
        <taxon>Paraneoptera</taxon>
        <taxon>Hemiptera</taxon>
        <taxon>Auchenorrhyncha</taxon>
        <taxon>Membracoidea</taxon>
        <taxon>Cicadellidae</taxon>
        <taxon>Cicadellinae</taxon>
        <taxon>Proconiini</taxon>
        <taxon>Cuerna</taxon>
    </lineage>
</organism>
<dbReference type="AlphaFoldDB" id="A0A1B6FRW1"/>
<feature type="non-terminal residue" evidence="2">
    <location>
        <position position="1"/>
    </location>
</feature>
<dbReference type="EMBL" id="GECZ01016824">
    <property type="protein sequence ID" value="JAS52945.1"/>
    <property type="molecule type" value="Transcribed_RNA"/>
</dbReference>
<gene>
    <name evidence="2" type="ORF">g.25757</name>
</gene>
<feature type="region of interest" description="Disordered" evidence="1">
    <location>
        <begin position="1"/>
        <end position="91"/>
    </location>
</feature>
<reference evidence="2" key="1">
    <citation type="submission" date="2015-11" db="EMBL/GenBank/DDBJ databases">
        <title>De novo transcriptome assembly of four potential Pierce s Disease insect vectors from Arizona vineyards.</title>
        <authorList>
            <person name="Tassone E.E."/>
        </authorList>
    </citation>
    <scope>NUCLEOTIDE SEQUENCE</scope>
</reference>
<sequence>DTELTLSDTKIEPSDDGIENDKDMRSVPSSFEHDNEEHNKPLEKRTLSNKEDDEKQQVKQDQPEDKPISLQKEENKISELAIERTPSNLGDKISKEELYPQKAPPKLHDKEDMAAEINQKNGSLYLGNKKEKSSILDIIDLDKEVLVTANDDRKYPKNGGKTGKSMGE</sequence>
<protein>
    <submittedName>
        <fullName evidence="2">Uncharacterized protein</fullName>
    </submittedName>
</protein>
<name>A0A1B6FRW1_9HEMI</name>
<proteinExistence type="predicted"/>